<evidence type="ECO:0000313" key="7">
    <source>
        <dbReference type="EMBL" id="CAL8134986.1"/>
    </source>
</evidence>
<evidence type="ECO:0000256" key="3">
    <source>
        <dbReference type="ARBA" id="ARBA00022989"/>
    </source>
</evidence>
<name>A0ABP1RSU8_9HEXA</name>
<evidence type="ECO:0000256" key="1">
    <source>
        <dbReference type="ARBA" id="ARBA00004141"/>
    </source>
</evidence>
<feature type="transmembrane region" description="Helical" evidence="5">
    <location>
        <begin position="160"/>
        <end position="178"/>
    </location>
</feature>
<evidence type="ECO:0008006" key="9">
    <source>
        <dbReference type="Google" id="ProtNLM"/>
    </source>
</evidence>
<dbReference type="EMBL" id="CAXLJM020000107">
    <property type="protein sequence ID" value="CAL8134986.1"/>
    <property type="molecule type" value="Genomic_DNA"/>
</dbReference>
<dbReference type="InterPro" id="IPR006214">
    <property type="entry name" value="Bax_inhibitor_1-related"/>
</dbReference>
<feature type="compositionally biased region" description="Pro residues" evidence="6">
    <location>
        <begin position="1"/>
        <end position="28"/>
    </location>
</feature>
<evidence type="ECO:0000256" key="6">
    <source>
        <dbReference type="SAM" id="MobiDB-lite"/>
    </source>
</evidence>
<gene>
    <name evidence="7" type="ORF">ODALV1_LOCUS25779</name>
</gene>
<keyword evidence="2 5" id="KW-0812">Transmembrane</keyword>
<feature type="transmembrane region" description="Helical" evidence="5">
    <location>
        <begin position="247"/>
        <end position="265"/>
    </location>
</feature>
<feature type="transmembrane region" description="Helical" evidence="5">
    <location>
        <begin position="216"/>
        <end position="235"/>
    </location>
</feature>
<feature type="transmembrane region" description="Helical" evidence="5">
    <location>
        <begin position="310"/>
        <end position="334"/>
    </location>
</feature>
<reference evidence="7 8" key="1">
    <citation type="submission" date="2024-08" db="EMBL/GenBank/DDBJ databases">
        <authorList>
            <person name="Cucini C."/>
            <person name="Frati F."/>
        </authorList>
    </citation>
    <scope>NUCLEOTIDE SEQUENCE [LARGE SCALE GENOMIC DNA]</scope>
</reference>
<feature type="region of interest" description="Disordered" evidence="6">
    <location>
        <begin position="1"/>
        <end position="34"/>
    </location>
</feature>
<dbReference type="PANTHER" id="PTHR23291">
    <property type="entry name" value="BAX INHIBITOR-RELATED"/>
    <property type="match status" value="1"/>
</dbReference>
<dbReference type="Pfam" id="PF01027">
    <property type="entry name" value="Bax1-I"/>
    <property type="match status" value="1"/>
</dbReference>
<organism evidence="7 8">
    <name type="scientific">Orchesella dallaii</name>
    <dbReference type="NCBI Taxonomy" id="48710"/>
    <lineage>
        <taxon>Eukaryota</taxon>
        <taxon>Metazoa</taxon>
        <taxon>Ecdysozoa</taxon>
        <taxon>Arthropoda</taxon>
        <taxon>Hexapoda</taxon>
        <taxon>Collembola</taxon>
        <taxon>Entomobryomorpha</taxon>
        <taxon>Entomobryoidea</taxon>
        <taxon>Orchesellidae</taxon>
        <taxon>Orchesellinae</taxon>
        <taxon>Orchesella</taxon>
    </lineage>
</organism>
<comment type="similarity">
    <text evidence="5">Belongs to the BI1 family.</text>
</comment>
<dbReference type="Proteomes" id="UP001642540">
    <property type="component" value="Unassembled WGS sequence"/>
</dbReference>
<sequence length="338" mass="36764">MATPFPPYPHPPPPAFQHPQQPFPPFPQGQPMMMGMPPAGMYGGGGFPSGQPIPMGGPMPMGPGGGPPPQAFYAQQLPPTAFPMGMGGFHNVNMGDDYEEGNKAAPGEQFSDTFSDKTIRRAFIRKVYSILSVQLLVTAAFIALFLFHDGLRAYSRRNRGLFYAAMALTLVTMLAMACCESVRRKAPQNFICLAVFTLAEGFVLGTAASTYSQSTVLLAVGITAVITLSLTLFSFQTKWDFTAHGGILFVAGIVLFIFGILMIFLRNTFPILHLVYACVGALVFCAYLVYDTQLMMGGNHKCAMSPEEYIFAALNLYMDIINIFIYLLTILSAARGEN</sequence>
<evidence type="ECO:0000256" key="2">
    <source>
        <dbReference type="ARBA" id="ARBA00022692"/>
    </source>
</evidence>
<keyword evidence="4 5" id="KW-0472">Membrane</keyword>
<comment type="subcellular location">
    <subcellularLocation>
        <location evidence="1">Membrane</location>
        <topology evidence="1">Multi-pass membrane protein</topology>
    </subcellularLocation>
</comment>
<feature type="transmembrane region" description="Helical" evidence="5">
    <location>
        <begin position="271"/>
        <end position="290"/>
    </location>
</feature>
<evidence type="ECO:0000256" key="5">
    <source>
        <dbReference type="RuleBase" id="RU004379"/>
    </source>
</evidence>
<accession>A0ABP1RSU8</accession>
<evidence type="ECO:0000256" key="4">
    <source>
        <dbReference type="ARBA" id="ARBA00023136"/>
    </source>
</evidence>
<keyword evidence="8" id="KW-1185">Reference proteome</keyword>
<feature type="transmembrane region" description="Helical" evidence="5">
    <location>
        <begin position="190"/>
        <end position="210"/>
    </location>
</feature>
<comment type="caution">
    <text evidence="7">The sequence shown here is derived from an EMBL/GenBank/DDBJ whole genome shotgun (WGS) entry which is preliminary data.</text>
</comment>
<evidence type="ECO:0000313" key="8">
    <source>
        <dbReference type="Proteomes" id="UP001642540"/>
    </source>
</evidence>
<dbReference type="PANTHER" id="PTHR23291:SF47">
    <property type="entry name" value="TRANSMEMBRANE BAX INHIBITOR MOTIF CONTAINING 7"/>
    <property type="match status" value="1"/>
</dbReference>
<proteinExistence type="inferred from homology"/>
<protein>
    <recommendedName>
        <fullName evidence="9">Protein lifeguard 1</fullName>
    </recommendedName>
</protein>
<dbReference type="CDD" id="cd10428">
    <property type="entry name" value="LFG_like"/>
    <property type="match status" value="1"/>
</dbReference>
<feature type="transmembrane region" description="Helical" evidence="5">
    <location>
        <begin position="127"/>
        <end position="148"/>
    </location>
</feature>
<keyword evidence="3 5" id="KW-1133">Transmembrane helix</keyword>